<dbReference type="AlphaFoldDB" id="A0A5E4MMW0"/>
<name>A0A5E4MMW0_9HEMI</name>
<evidence type="ECO:0000313" key="3">
    <source>
        <dbReference type="Proteomes" id="UP000325440"/>
    </source>
</evidence>
<gene>
    <name evidence="2" type="ORF">CINCED_3A022518</name>
</gene>
<sequence length="202" mass="23708">MPRLKRMGMNIHQLRQVFELENEEESKNFTQCHPARPLMYHLLFTFAIITATSILGIIVEHERKINTQLWSNLLQMFKEIIFEESSVLRFWKSQSSGEQAFACLTLIHFAVYLAWDIRWKSSIMSNYFIINEGFIKTWPYVLTGMSGNRFLHYMCIEEFFVFYISACVFSSLSKVYMERKFNTVSKNKHGAVSILLLLSGSD</sequence>
<feature type="transmembrane region" description="Helical" evidence="1">
    <location>
        <begin position="150"/>
        <end position="172"/>
    </location>
</feature>
<evidence type="ECO:0000256" key="1">
    <source>
        <dbReference type="SAM" id="Phobius"/>
    </source>
</evidence>
<keyword evidence="1" id="KW-1133">Transmembrane helix</keyword>
<dbReference type="EMBL" id="CABPRJ010000961">
    <property type="protein sequence ID" value="VVC32956.1"/>
    <property type="molecule type" value="Genomic_DNA"/>
</dbReference>
<reference evidence="2 3" key="1">
    <citation type="submission" date="2019-08" db="EMBL/GenBank/DDBJ databases">
        <authorList>
            <person name="Alioto T."/>
            <person name="Alioto T."/>
            <person name="Gomez Garrido J."/>
        </authorList>
    </citation>
    <scope>NUCLEOTIDE SEQUENCE [LARGE SCALE GENOMIC DNA]</scope>
</reference>
<organism evidence="2 3">
    <name type="scientific">Cinara cedri</name>
    <dbReference type="NCBI Taxonomy" id="506608"/>
    <lineage>
        <taxon>Eukaryota</taxon>
        <taxon>Metazoa</taxon>
        <taxon>Ecdysozoa</taxon>
        <taxon>Arthropoda</taxon>
        <taxon>Hexapoda</taxon>
        <taxon>Insecta</taxon>
        <taxon>Pterygota</taxon>
        <taxon>Neoptera</taxon>
        <taxon>Paraneoptera</taxon>
        <taxon>Hemiptera</taxon>
        <taxon>Sternorrhyncha</taxon>
        <taxon>Aphidomorpha</taxon>
        <taxon>Aphidoidea</taxon>
        <taxon>Aphididae</taxon>
        <taxon>Lachninae</taxon>
        <taxon>Cinara</taxon>
    </lineage>
</organism>
<keyword evidence="1" id="KW-0812">Transmembrane</keyword>
<keyword evidence="1" id="KW-0472">Membrane</keyword>
<dbReference type="OrthoDB" id="6616555at2759"/>
<dbReference type="Proteomes" id="UP000325440">
    <property type="component" value="Unassembled WGS sequence"/>
</dbReference>
<evidence type="ECO:0000313" key="2">
    <source>
        <dbReference type="EMBL" id="VVC32956.1"/>
    </source>
</evidence>
<feature type="transmembrane region" description="Helical" evidence="1">
    <location>
        <begin position="38"/>
        <end position="59"/>
    </location>
</feature>
<proteinExistence type="predicted"/>
<protein>
    <submittedName>
        <fullName evidence="2">Uncharacterized protein</fullName>
    </submittedName>
</protein>
<keyword evidence="3" id="KW-1185">Reference proteome</keyword>
<accession>A0A5E4MMW0</accession>